<keyword evidence="2" id="KW-1185">Reference proteome</keyword>
<protein>
    <submittedName>
        <fullName evidence="1">Uncharacterized protein</fullName>
    </submittedName>
</protein>
<gene>
    <name evidence="1" type="ORF">RHMOL_Rhmol05G0051100</name>
</gene>
<dbReference type="Proteomes" id="UP001062846">
    <property type="component" value="Chromosome 5"/>
</dbReference>
<organism evidence="1 2">
    <name type="scientific">Rhododendron molle</name>
    <name type="common">Chinese azalea</name>
    <name type="synonym">Azalea mollis</name>
    <dbReference type="NCBI Taxonomy" id="49168"/>
    <lineage>
        <taxon>Eukaryota</taxon>
        <taxon>Viridiplantae</taxon>
        <taxon>Streptophyta</taxon>
        <taxon>Embryophyta</taxon>
        <taxon>Tracheophyta</taxon>
        <taxon>Spermatophyta</taxon>
        <taxon>Magnoliopsida</taxon>
        <taxon>eudicotyledons</taxon>
        <taxon>Gunneridae</taxon>
        <taxon>Pentapetalae</taxon>
        <taxon>asterids</taxon>
        <taxon>Ericales</taxon>
        <taxon>Ericaceae</taxon>
        <taxon>Ericoideae</taxon>
        <taxon>Rhodoreae</taxon>
        <taxon>Rhododendron</taxon>
    </lineage>
</organism>
<accession>A0ACC0NKU5</accession>
<reference evidence="1" key="1">
    <citation type="submission" date="2022-02" db="EMBL/GenBank/DDBJ databases">
        <title>Plant Genome Project.</title>
        <authorList>
            <person name="Zhang R.-G."/>
        </authorList>
    </citation>
    <scope>NUCLEOTIDE SEQUENCE</scope>
    <source>
        <strain evidence="1">AT1</strain>
    </source>
</reference>
<name>A0ACC0NKU5_RHOML</name>
<evidence type="ECO:0000313" key="2">
    <source>
        <dbReference type="Proteomes" id="UP001062846"/>
    </source>
</evidence>
<dbReference type="EMBL" id="CM046392">
    <property type="protein sequence ID" value="KAI8553886.1"/>
    <property type="molecule type" value="Genomic_DNA"/>
</dbReference>
<sequence length="364" mass="41447">MDTFNFDLKLLFPAFLKFSLYVFNPHKAKLPFLPDFNLNLKMWFFSIVILVLFLITSVTLPLSVRGGIRVGIANHISFFFAITLVSSVFLPELIFCVEYVVILFISPWHDFLWRLLKRFLFSIWEVLRRIPGVIITCKDENNQQDHEGETNPPLPQVEGVAVDIEMGGTEFCLSNLPQSLQAELLERRRLRKLWQKEQRVKGQANGVKVDLKDISADLLDNSPSAEISSSNALQTTAEHVPSPFKPVQTCSAEEDDNTEAQSGFNCERSDLGTFPNAERQTVHGNGRRPRWQMRKSQSFGRNGFYSTQNPQVRIRKPKMENEGKSMKSMLLTEDVAKADQHKTSEMMGFISVSLAVLPSGRMMI</sequence>
<comment type="caution">
    <text evidence="1">The sequence shown here is derived from an EMBL/GenBank/DDBJ whole genome shotgun (WGS) entry which is preliminary data.</text>
</comment>
<evidence type="ECO:0000313" key="1">
    <source>
        <dbReference type="EMBL" id="KAI8553886.1"/>
    </source>
</evidence>
<proteinExistence type="predicted"/>